<evidence type="ECO:0000313" key="6">
    <source>
        <dbReference type="EMBL" id="SHN70679.1"/>
    </source>
</evidence>
<dbReference type="SUPFAM" id="SSF52540">
    <property type="entry name" value="P-loop containing nucleoside triphosphate hydrolases"/>
    <property type="match status" value="1"/>
</dbReference>
<dbReference type="SMART" id="SM00382">
    <property type="entry name" value="AAA"/>
    <property type="match status" value="1"/>
</dbReference>
<dbReference type="AlphaFoldDB" id="A0A1M7TIU1"/>
<dbReference type="RefSeq" id="WP_072697755.1">
    <property type="nucleotide sequence ID" value="NZ_FRDI01000013.1"/>
</dbReference>
<sequence>MTESNPIIQIKNVYKFFGSLVALKDVSLDIKRGERVVIIGPSGSGKSTLLRSINKLETISQGQIIVEGQDIYDPKNDINILRRDLGMVFQNFNLFPHRTVMDNLTLAPRVLRKIPKKEAEKLALELLTKVGISEKAKVYPAMLSGGQQQRVAIARALAMNPKIMLFDEPTSALDPEMTGEVLDVMVSLAKNTGMTMVVVTHEMGFAREVADRIIFMENGEILEEACPKNFFENPKHPRLQRFLQQIL</sequence>
<evidence type="ECO:0000256" key="4">
    <source>
        <dbReference type="ARBA" id="ARBA00022840"/>
    </source>
</evidence>
<dbReference type="CDD" id="cd03262">
    <property type="entry name" value="ABC_HisP_GlnQ"/>
    <property type="match status" value="1"/>
</dbReference>
<dbReference type="InterPro" id="IPR030679">
    <property type="entry name" value="ABC_ATPase_HisP-typ"/>
</dbReference>
<reference evidence="6 7" key="1">
    <citation type="submission" date="2016-12" db="EMBL/GenBank/DDBJ databases">
        <authorList>
            <person name="Song W.-J."/>
            <person name="Kurnit D.M."/>
        </authorList>
    </citation>
    <scope>NUCLEOTIDE SEQUENCE [LARGE SCALE GENOMIC DNA]</scope>
    <source>
        <strain evidence="6 7">DSM 11393</strain>
    </source>
</reference>
<keyword evidence="3" id="KW-0547">Nucleotide-binding</keyword>
<dbReference type="PANTHER" id="PTHR43166:SF4">
    <property type="entry name" value="PHOSPHONATES IMPORT ATP-BINDING PROTEIN PHNC"/>
    <property type="match status" value="1"/>
</dbReference>
<proteinExistence type="inferred from homology"/>
<dbReference type="GO" id="GO:0015424">
    <property type="term" value="F:ABC-type amino acid transporter activity"/>
    <property type="evidence" value="ECO:0007669"/>
    <property type="project" value="InterPro"/>
</dbReference>
<dbReference type="Gene3D" id="3.40.50.300">
    <property type="entry name" value="P-loop containing nucleotide triphosphate hydrolases"/>
    <property type="match status" value="1"/>
</dbReference>
<dbReference type="InterPro" id="IPR027417">
    <property type="entry name" value="P-loop_NTPase"/>
</dbReference>
<evidence type="ECO:0000259" key="5">
    <source>
        <dbReference type="PROSITE" id="PS50893"/>
    </source>
</evidence>
<keyword evidence="2" id="KW-0813">Transport</keyword>
<dbReference type="PROSITE" id="PS50893">
    <property type="entry name" value="ABC_TRANSPORTER_2"/>
    <property type="match status" value="1"/>
</dbReference>
<keyword evidence="4 6" id="KW-0067">ATP-binding</keyword>
<dbReference type="PIRSF" id="PIRSF039085">
    <property type="entry name" value="ABC_ATPase_HisP"/>
    <property type="match status" value="1"/>
</dbReference>
<evidence type="ECO:0000313" key="7">
    <source>
        <dbReference type="Proteomes" id="UP000186469"/>
    </source>
</evidence>
<dbReference type="OrthoDB" id="9809450at2"/>
<dbReference type="InterPro" id="IPR003593">
    <property type="entry name" value="AAA+_ATPase"/>
</dbReference>
<dbReference type="PANTHER" id="PTHR43166">
    <property type="entry name" value="AMINO ACID IMPORT ATP-BINDING PROTEIN"/>
    <property type="match status" value="1"/>
</dbReference>
<protein>
    <submittedName>
        <fullName evidence="6">Amino acid ABC transporter ATP-binding protein, PAAT family</fullName>
    </submittedName>
</protein>
<dbReference type="EMBL" id="FRDI01000013">
    <property type="protein sequence ID" value="SHN70679.1"/>
    <property type="molecule type" value="Genomic_DNA"/>
</dbReference>
<keyword evidence="7" id="KW-1185">Reference proteome</keyword>
<dbReference type="InterPro" id="IPR017871">
    <property type="entry name" value="ABC_transporter-like_CS"/>
</dbReference>
<evidence type="ECO:0000256" key="2">
    <source>
        <dbReference type="ARBA" id="ARBA00022448"/>
    </source>
</evidence>
<dbReference type="STRING" id="1121455.SAMN02745728_02078"/>
<dbReference type="InterPro" id="IPR050086">
    <property type="entry name" value="MetN_ABC_transporter-like"/>
</dbReference>
<dbReference type="GO" id="GO:0016887">
    <property type="term" value="F:ATP hydrolysis activity"/>
    <property type="evidence" value="ECO:0007669"/>
    <property type="project" value="InterPro"/>
</dbReference>
<gene>
    <name evidence="6" type="ORF">SAMN02745728_02078</name>
</gene>
<feature type="domain" description="ABC transporter" evidence="5">
    <location>
        <begin position="8"/>
        <end position="243"/>
    </location>
</feature>
<dbReference type="GO" id="GO:0005524">
    <property type="term" value="F:ATP binding"/>
    <property type="evidence" value="ECO:0007669"/>
    <property type="project" value="UniProtKB-KW"/>
</dbReference>
<organism evidence="6 7">
    <name type="scientific">Desulfovibrio litoralis DSM 11393</name>
    <dbReference type="NCBI Taxonomy" id="1121455"/>
    <lineage>
        <taxon>Bacteria</taxon>
        <taxon>Pseudomonadati</taxon>
        <taxon>Thermodesulfobacteriota</taxon>
        <taxon>Desulfovibrionia</taxon>
        <taxon>Desulfovibrionales</taxon>
        <taxon>Desulfovibrionaceae</taxon>
        <taxon>Desulfovibrio</taxon>
    </lineage>
</organism>
<evidence type="ECO:0000256" key="3">
    <source>
        <dbReference type="ARBA" id="ARBA00022741"/>
    </source>
</evidence>
<dbReference type="Proteomes" id="UP000186469">
    <property type="component" value="Unassembled WGS sequence"/>
</dbReference>
<name>A0A1M7TIU1_9BACT</name>
<dbReference type="InterPro" id="IPR003439">
    <property type="entry name" value="ABC_transporter-like_ATP-bd"/>
</dbReference>
<evidence type="ECO:0000256" key="1">
    <source>
        <dbReference type="ARBA" id="ARBA00005417"/>
    </source>
</evidence>
<dbReference type="Pfam" id="PF00005">
    <property type="entry name" value="ABC_tran"/>
    <property type="match status" value="1"/>
</dbReference>
<comment type="similarity">
    <text evidence="1">Belongs to the ABC transporter superfamily.</text>
</comment>
<dbReference type="PROSITE" id="PS00211">
    <property type="entry name" value="ABC_TRANSPORTER_1"/>
    <property type="match status" value="1"/>
</dbReference>
<accession>A0A1M7TIU1</accession>
<dbReference type="FunFam" id="3.40.50.300:FF:000020">
    <property type="entry name" value="Amino acid ABC transporter ATP-binding component"/>
    <property type="match status" value="1"/>
</dbReference>